<proteinExistence type="predicted"/>
<dbReference type="InterPro" id="IPR012677">
    <property type="entry name" value="Nucleotide-bd_a/b_plait_sf"/>
</dbReference>
<dbReference type="Proteomes" id="UP001189429">
    <property type="component" value="Unassembled WGS sequence"/>
</dbReference>
<dbReference type="InterPro" id="IPR035979">
    <property type="entry name" value="RBD_domain_sf"/>
</dbReference>
<reference evidence="3" key="1">
    <citation type="submission" date="2023-10" db="EMBL/GenBank/DDBJ databases">
        <authorList>
            <person name="Chen Y."/>
            <person name="Shah S."/>
            <person name="Dougan E. K."/>
            <person name="Thang M."/>
            <person name="Chan C."/>
        </authorList>
    </citation>
    <scope>NUCLEOTIDE SEQUENCE [LARGE SCALE GENOMIC DNA]</scope>
</reference>
<keyword evidence="1" id="KW-0694">RNA-binding</keyword>
<organism evidence="3 4">
    <name type="scientific">Prorocentrum cordatum</name>
    <dbReference type="NCBI Taxonomy" id="2364126"/>
    <lineage>
        <taxon>Eukaryota</taxon>
        <taxon>Sar</taxon>
        <taxon>Alveolata</taxon>
        <taxon>Dinophyceae</taxon>
        <taxon>Prorocentrales</taxon>
        <taxon>Prorocentraceae</taxon>
        <taxon>Prorocentrum</taxon>
    </lineage>
</organism>
<evidence type="ECO:0000313" key="4">
    <source>
        <dbReference type="Proteomes" id="UP001189429"/>
    </source>
</evidence>
<dbReference type="SUPFAM" id="SSF54928">
    <property type="entry name" value="RNA-binding domain, RBD"/>
    <property type="match status" value="1"/>
</dbReference>
<dbReference type="PROSITE" id="PS50102">
    <property type="entry name" value="RRM"/>
    <property type="match status" value="1"/>
</dbReference>
<comment type="caution">
    <text evidence="3">The sequence shown here is derived from an EMBL/GenBank/DDBJ whole genome shotgun (WGS) entry which is preliminary data.</text>
</comment>
<dbReference type="EMBL" id="CAUYUJ010022570">
    <property type="protein sequence ID" value="CAK0911409.1"/>
    <property type="molecule type" value="Genomic_DNA"/>
</dbReference>
<dbReference type="SMART" id="SM00360">
    <property type="entry name" value="RRM"/>
    <property type="match status" value="1"/>
</dbReference>
<accession>A0ABN9YI46</accession>
<protein>
    <recommendedName>
        <fullName evidence="2">RRM domain-containing protein</fullName>
    </recommendedName>
</protein>
<dbReference type="InterPro" id="IPR000504">
    <property type="entry name" value="RRM_dom"/>
</dbReference>
<name>A0ABN9YI46_9DINO</name>
<sequence>MTGAAGFFFPEHLATWILPRQQGFLPGRSILANLLDVDTSSIITSLQEEHEACLLMDFALVLMDRIEQDCPDALVRACADGTALVLTEHFGQSTSCRSISQTRNSELGRGIRHSRRPTISARYVTFNKLLHVRNIYTTAQVGQLEEFFGGSDSATPCLSICNISDDATPREVHVLFSGCPGYIKSFLAYDSTDKRLWGVVHFESEENAEQAAESRKGTTWDGTRAIRIDLGQPPWMAADGGVELKVVLRDRQKCAGVAPVRVRPELITPAAQQAYRRLAAAVEGRKAAELKEAIAQGQAAGLADFELKPAKDALSCMNTKRCVNTAAACEQRAYAMMKKALASSLDPRASASPLQIEALHNAKRVGEEAAQICNTAGLNRGERRMKTLSREIGERLQALEGSTAAPATPIR</sequence>
<dbReference type="Gene3D" id="3.30.70.330">
    <property type="match status" value="1"/>
</dbReference>
<gene>
    <name evidence="3" type="ORF">PCOR1329_LOCUS85283</name>
</gene>
<dbReference type="CDD" id="cd00590">
    <property type="entry name" value="RRM_SF"/>
    <property type="match status" value="1"/>
</dbReference>
<evidence type="ECO:0000313" key="3">
    <source>
        <dbReference type="EMBL" id="CAK0911409.1"/>
    </source>
</evidence>
<evidence type="ECO:0000259" key="2">
    <source>
        <dbReference type="PROSITE" id="PS50102"/>
    </source>
</evidence>
<evidence type="ECO:0000256" key="1">
    <source>
        <dbReference type="PROSITE-ProRule" id="PRU00176"/>
    </source>
</evidence>
<dbReference type="Pfam" id="PF00076">
    <property type="entry name" value="RRM_1"/>
    <property type="match status" value="1"/>
</dbReference>
<feature type="domain" description="RRM" evidence="2">
    <location>
        <begin position="156"/>
        <end position="233"/>
    </location>
</feature>
<keyword evidence="4" id="KW-1185">Reference proteome</keyword>